<dbReference type="EMBL" id="ABZS01000021">
    <property type="protein sequence ID" value="EEP61139.1"/>
    <property type="molecule type" value="Genomic_DNA"/>
</dbReference>
<feature type="domain" description="PilZ" evidence="1">
    <location>
        <begin position="99"/>
        <end position="202"/>
    </location>
</feature>
<dbReference type="AlphaFoldDB" id="C4FIF1"/>
<accession>C4FIF1</accession>
<dbReference type="InterPro" id="IPR009875">
    <property type="entry name" value="PilZ_domain"/>
</dbReference>
<dbReference type="GO" id="GO:0035438">
    <property type="term" value="F:cyclic-di-GMP binding"/>
    <property type="evidence" value="ECO:0007669"/>
    <property type="project" value="InterPro"/>
</dbReference>
<dbReference type="Proteomes" id="UP000005540">
    <property type="component" value="Unassembled WGS sequence"/>
</dbReference>
<dbReference type="Pfam" id="PF07238">
    <property type="entry name" value="PilZ"/>
    <property type="match status" value="1"/>
</dbReference>
<name>C4FIF1_9AQUI</name>
<evidence type="ECO:0000313" key="2">
    <source>
        <dbReference type="EMBL" id="EEP61139.1"/>
    </source>
</evidence>
<protein>
    <submittedName>
        <fullName evidence="2">Type IV pilus assembly protein PilZ</fullName>
    </submittedName>
</protein>
<dbReference type="OrthoDB" id="12233at2"/>
<reference evidence="2 3" key="1">
    <citation type="submission" date="2009-04" db="EMBL/GenBank/DDBJ databases">
        <authorList>
            <person name="Reysenbach A.-L."/>
            <person name="Heidelberg J.F."/>
            <person name="Nelson W.C."/>
        </authorList>
    </citation>
    <scope>NUCLEOTIDE SEQUENCE [LARGE SCALE GENOMIC DNA]</scope>
    <source>
        <strain evidence="2 3">SS-5</strain>
    </source>
</reference>
<gene>
    <name evidence="2" type="ORF">SULYE_0335</name>
</gene>
<proteinExistence type="predicted"/>
<dbReference type="Gene3D" id="2.40.10.220">
    <property type="entry name" value="predicted glycosyltransferase like domains"/>
    <property type="match status" value="1"/>
</dbReference>
<organism evidence="2 3">
    <name type="scientific">Sulfurihydrogenibium yellowstonense SS-5</name>
    <dbReference type="NCBI Taxonomy" id="432331"/>
    <lineage>
        <taxon>Bacteria</taxon>
        <taxon>Pseudomonadati</taxon>
        <taxon>Aquificota</taxon>
        <taxon>Aquificia</taxon>
        <taxon>Aquificales</taxon>
        <taxon>Hydrogenothermaceae</taxon>
        <taxon>Sulfurihydrogenibium</taxon>
    </lineage>
</organism>
<comment type="caution">
    <text evidence="2">The sequence shown here is derived from an EMBL/GenBank/DDBJ whole genome shotgun (WGS) entry which is preliminary data.</text>
</comment>
<evidence type="ECO:0000259" key="1">
    <source>
        <dbReference type="Pfam" id="PF07238"/>
    </source>
</evidence>
<dbReference type="RefSeq" id="WP_007545824.1">
    <property type="nucleotide sequence ID" value="NZ_ABZS01000021.1"/>
</dbReference>
<evidence type="ECO:0000313" key="3">
    <source>
        <dbReference type="Proteomes" id="UP000005540"/>
    </source>
</evidence>
<keyword evidence="3" id="KW-1185">Reference proteome</keyword>
<sequence length="216" mass="25227">MSEGILDEFINKLKKDKKLEAYIFYEESPIKVVLPILDIDFGRKQIEFEINPKIEAMINQEKEIYLKFNNEVLLLRPLFWNKETLVTTFPSLAIEPKVKREHVRVKCSSKNPILLEIYDNVNVCVSLRDISEKGFGFKLPKTVYLELNKPYSGKLNINGKSLPIVFKALYKIERPDNTYRYGAKILNATTKVEDEVAKYIFERQREIAKILNTFAD</sequence>